<sequence length="207" mass="24612">MASVMRYSSEVIFIFGSLLWLSQFRYAENVYNYEDQKNITRPFKIHVHRMLCIETPYKESILLECRLIFRRNQRSLLYVSLTVPRAYNYVLIQFRLHYKFTTYKTFLIDGQTEGCAYMRNQKNDPILSYMYGVLKDLLPSVVQPCPYGNTTYSEMFELKEEHAPLSVPAGEYRMDIRFSTRANVTIFSLQLFFAIRRKGIFGSMLEW</sequence>
<dbReference type="AlphaFoldDB" id="A0A9I3FH45"/>
<protein>
    <submittedName>
        <fullName evidence="1">Uncharacterized protein</fullName>
    </submittedName>
</protein>
<evidence type="ECO:0000313" key="2">
    <source>
        <dbReference type="Proteomes" id="UP000075885"/>
    </source>
</evidence>
<dbReference type="EnsemblMetazoa" id="AEPI015503-RA">
    <property type="protein sequence ID" value="AEPI015503-PA"/>
    <property type="gene ID" value="AEPI015503"/>
</dbReference>
<dbReference type="Proteomes" id="UP000075885">
    <property type="component" value="Unassembled WGS sequence"/>
</dbReference>
<reference evidence="2" key="1">
    <citation type="submission" date="2013-03" db="EMBL/GenBank/DDBJ databases">
        <title>The Genome Sequence of Anopheles epiroticus epiroticus2.</title>
        <authorList>
            <consortium name="The Broad Institute Genomics Platform"/>
            <person name="Neafsey D.E."/>
            <person name="Howell P."/>
            <person name="Walker B."/>
            <person name="Young S.K."/>
            <person name="Zeng Q."/>
            <person name="Gargeya S."/>
            <person name="Fitzgerald M."/>
            <person name="Haas B."/>
            <person name="Abouelleil A."/>
            <person name="Allen A.W."/>
            <person name="Alvarado L."/>
            <person name="Arachchi H.M."/>
            <person name="Berlin A.M."/>
            <person name="Chapman S.B."/>
            <person name="Gainer-Dewar J."/>
            <person name="Goldberg J."/>
            <person name="Griggs A."/>
            <person name="Gujja S."/>
            <person name="Hansen M."/>
            <person name="Howarth C."/>
            <person name="Imamovic A."/>
            <person name="Ireland A."/>
            <person name="Larimer J."/>
            <person name="McCowan C."/>
            <person name="Murphy C."/>
            <person name="Pearson M."/>
            <person name="Poon T.W."/>
            <person name="Priest M."/>
            <person name="Roberts A."/>
            <person name="Saif S."/>
            <person name="Shea T."/>
            <person name="Sisk P."/>
            <person name="Sykes S."/>
            <person name="Wortman J."/>
            <person name="Nusbaum C."/>
            <person name="Birren B."/>
        </authorList>
    </citation>
    <scope>NUCLEOTIDE SEQUENCE [LARGE SCALE GENOMIC DNA]</scope>
    <source>
        <strain evidence="2">Epiroticus2</strain>
    </source>
</reference>
<proteinExistence type="predicted"/>
<organism evidence="1 2">
    <name type="scientific">Anopheles epiroticus</name>
    <dbReference type="NCBI Taxonomy" id="199890"/>
    <lineage>
        <taxon>Eukaryota</taxon>
        <taxon>Metazoa</taxon>
        <taxon>Ecdysozoa</taxon>
        <taxon>Arthropoda</taxon>
        <taxon>Hexapoda</taxon>
        <taxon>Insecta</taxon>
        <taxon>Pterygota</taxon>
        <taxon>Neoptera</taxon>
        <taxon>Endopterygota</taxon>
        <taxon>Diptera</taxon>
        <taxon>Nematocera</taxon>
        <taxon>Culicoidea</taxon>
        <taxon>Culicidae</taxon>
        <taxon>Anophelinae</taxon>
        <taxon>Anopheles</taxon>
    </lineage>
</organism>
<reference evidence="1" key="2">
    <citation type="submission" date="2023-03" db="UniProtKB">
        <authorList>
            <consortium name="EnsemblMetazoa"/>
        </authorList>
    </citation>
    <scope>IDENTIFICATION</scope>
    <source>
        <strain evidence="1">Epiroticus2</strain>
    </source>
</reference>
<dbReference type="PANTHER" id="PTHR20898:SF0">
    <property type="entry name" value="DAEDALUS ON 3-RELATED"/>
    <property type="match status" value="1"/>
</dbReference>
<name>A0A9I3FH45_9DIPT</name>
<accession>A0A9I3FH45</accession>
<dbReference type="PANTHER" id="PTHR20898">
    <property type="entry name" value="DAEDALUS ON 3-RELATED-RELATED"/>
    <property type="match status" value="1"/>
</dbReference>
<dbReference type="Pfam" id="PF06477">
    <property type="entry name" value="DUF1091"/>
    <property type="match status" value="1"/>
</dbReference>
<dbReference type="InterPro" id="IPR010512">
    <property type="entry name" value="DUF1091"/>
</dbReference>
<keyword evidence="2" id="KW-1185">Reference proteome</keyword>
<evidence type="ECO:0000313" key="1">
    <source>
        <dbReference type="EnsemblMetazoa" id="AEPI015503-PA"/>
    </source>
</evidence>